<name>A0A0F8XBZ6_9ZZZZ</name>
<keyword evidence="1" id="KW-1133">Transmembrane helix</keyword>
<comment type="caution">
    <text evidence="2">The sequence shown here is derived from an EMBL/GenBank/DDBJ whole genome shotgun (WGS) entry which is preliminary data.</text>
</comment>
<protein>
    <submittedName>
        <fullName evidence="2">Uncharacterized protein</fullName>
    </submittedName>
</protein>
<gene>
    <name evidence="2" type="ORF">LCGC14_2961540</name>
</gene>
<dbReference type="AlphaFoldDB" id="A0A0F8XBZ6"/>
<reference evidence="2" key="1">
    <citation type="journal article" date="2015" name="Nature">
        <title>Complex archaea that bridge the gap between prokaryotes and eukaryotes.</title>
        <authorList>
            <person name="Spang A."/>
            <person name="Saw J.H."/>
            <person name="Jorgensen S.L."/>
            <person name="Zaremba-Niedzwiedzka K."/>
            <person name="Martijn J."/>
            <person name="Lind A.E."/>
            <person name="van Eijk R."/>
            <person name="Schleper C."/>
            <person name="Guy L."/>
            <person name="Ettema T.J."/>
        </authorList>
    </citation>
    <scope>NUCLEOTIDE SEQUENCE</scope>
</reference>
<organism evidence="2">
    <name type="scientific">marine sediment metagenome</name>
    <dbReference type="NCBI Taxonomy" id="412755"/>
    <lineage>
        <taxon>unclassified sequences</taxon>
        <taxon>metagenomes</taxon>
        <taxon>ecological metagenomes</taxon>
    </lineage>
</organism>
<accession>A0A0F8XBZ6</accession>
<dbReference type="EMBL" id="LAZR01059962">
    <property type="protein sequence ID" value="KKK66692.1"/>
    <property type="molecule type" value="Genomic_DNA"/>
</dbReference>
<evidence type="ECO:0000313" key="2">
    <source>
        <dbReference type="EMBL" id="KKK66692.1"/>
    </source>
</evidence>
<feature type="non-terminal residue" evidence="2">
    <location>
        <position position="1"/>
    </location>
</feature>
<evidence type="ECO:0000256" key="1">
    <source>
        <dbReference type="SAM" id="Phobius"/>
    </source>
</evidence>
<feature type="transmembrane region" description="Helical" evidence="1">
    <location>
        <begin position="7"/>
        <end position="32"/>
    </location>
</feature>
<sequence length="34" mass="3962">VPPLGKVLLVLCMLIGRLEVFTVVLLFTPWFYRQ</sequence>
<keyword evidence="1" id="KW-0472">Membrane</keyword>
<keyword evidence="1" id="KW-0812">Transmembrane</keyword>
<proteinExistence type="predicted"/>